<evidence type="ECO:0000259" key="2">
    <source>
        <dbReference type="PROSITE" id="PS50948"/>
    </source>
</evidence>
<reference evidence="5" key="1">
    <citation type="submission" date="2022-11" db="UniProtKB">
        <authorList>
            <consortium name="WormBaseParasite"/>
        </authorList>
    </citation>
    <scope>IDENTIFICATION</scope>
</reference>
<dbReference type="PROSITE" id="PS51034">
    <property type="entry name" value="ZP_2"/>
    <property type="match status" value="1"/>
</dbReference>
<feature type="compositionally biased region" description="Low complexity" evidence="1">
    <location>
        <begin position="733"/>
        <end position="757"/>
    </location>
</feature>
<evidence type="ECO:0000313" key="4">
    <source>
        <dbReference type="Proteomes" id="UP000887572"/>
    </source>
</evidence>
<dbReference type="CDD" id="cd01099">
    <property type="entry name" value="PAN_AP_HGF"/>
    <property type="match status" value="1"/>
</dbReference>
<feature type="region of interest" description="Disordered" evidence="1">
    <location>
        <begin position="330"/>
        <end position="375"/>
    </location>
</feature>
<feature type="compositionally biased region" description="Low complexity" evidence="1">
    <location>
        <begin position="559"/>
        <end position="591"/>
    </location>
</feature>
<name>A0A914I655_GLORO</name>
<feature type="region of interest" description="Disordered" evidence="1">
    <location>
        <begin position="656"/>
        <end position="775"/>
    </location>
</feature>
<feature type="compositionally biased region" description="Low complexity" evidence="1">
    <location>
        <begin position="658"/>
        <end position="717"/>
    </location>
</feature>
<feature type="compositionally biased region" description="Basic and acidic residues" evidence="1">
    <location>
        <begin position="535"/>
        <end position="548"/>
    </location>
</feature>
<dbReference type="PANTHER" id="PTHR47327">
    <property type="entry name" value="FI18240P1-RELATED"/>
    <property type="match status" value="1"/>
</dbReference>
<organism evidence="4 5">
    <name type="scientific">Globodera rostochiensis</name>
    <name type="common">Golden nematode worm</name>
    <name type="synonym">Heterodera rostochiensis</name>
    <dbReference type="NCBI Taxonomy" id="31243"/>
    <lineage>
        <taxon>Eukaryota</taxon>
        <taxon>Metazoa</taxon>
        <taxon>Ecdysozoa</taxon>
        <taxon>Nematoda</taxon>
        <taxon>Chromadorea</taxon>
        <taxon>Rhabditida</taxon>
        <taxon>Tylenchina</taxon>
        <taxon>Tylenchomorpha</taxon>
        <taxon>Tylenchoidea</taxon>
        <taxon>Heteroderidae</taxon>
        <taxon>Heteroderinae</taxon>
        <taxon>Globodera</taxon>
    </lineage>
</organism>
<dbReference type="GO" id="GO:0009653">
    <property type="term" value="P:anatomical structure morphogenesis"/>
    <property type="evidence" value="ECO:0007669"/>
    <property type="project" value="TreeGrafter"/>
</dbReference>
<feature type="domain" description="Apple" evidence="2">
    <location>
        <begin position="140"/>
        <end position="228"/>
    </location>
</feature>
<dbReference type="PANTHER" id="PTHR47327:SF6">
    <property type="entry name" value="PROTEIN LET-653"/>
    <property type="match status" value="1"/>
</dbReference>
<protein>
    <submittedName>
        <fullName evidence="5">Uncharacterized protein</fullName>
    </submittedName>
</protein>
<evidence type="ECO:0000256" key="1">
    <source>
        <dbReference type="SAM" id="MobiDB-lite"/>
    </source>
</evidence>
<keyword evidence="4" id="KW-1185">Reference proteome</keyword>
<feature type="region of interest" description="Disordered" evidence="1">
    <location>
        <begin position="468"/>
        <end position="493"/>
    </location>
</feature>
<feature type="domain" description="ZP" evidence="3">
    <location>
        <begin position="238"/>
        <end position="901"/>
    </location>
</feature>
<dbReference type="InterPro" id="IPR052774">
    <property type="entry name" value="Celegans_DevNeuronal_Protein"/>
</dbReference>
<sequence>MANVVVPTFARLLAQSVWIFGLLLPLTVHFPFADGQLQAKAPCRPIFVRWPRVRLNSNHVTARSASLALNACRSACAEEHDTGNALQCSAFNHRAGISSYGGDECQLFRREHVQHTDGYVEADDRYTFYWKYCVDTEKSCTGEYAFTFLSDRYMLSSEVSRTKFTQSLEDCLAECLNGGGGTMLCRSVSFNRTDGGCHLSEQNQLSKPSAIRVNNNPNFRIDYYENNCYNNSFTFTSTCEPGGIRVRVDSRIPYTGALYGLYDFFSCRIEPKESKQFEYLFPYPQNSKNCSDSMRISGQDVLLEVVLSTDGVEPLYFITADDLTYQAKCAQPHRDTHSPPSSSSSPFTKWHNNFVGDELGDVPSPPASSSKQGASVHSILEALGAAAEPSIRRRFELGDDDKTARSSSPSRIPGGNGGGQLMELKQKAGDEHEVNHPTSTKPLNSIEKELFTKDMFTLLPLYTLSKTPPSPNSTITSSTTPAVTTSSSSSTTISPQSTTVIVLHQDSSHLDLANKGRKIGMEPIFDNAEGSTTATERHENEIEAEDNRSTAVTFLPTQTSSSTSTSTTTTPTTTATTTSSSTTTTTSSTATVGKSSAGDSLFSSSERVKATTKRAAEARMDQWAGAAQSPASSGREFSFSTHLAFPPDQIWMSTGNRAAAGQGQDAADTSTSSSSSTTTTTPTTRTTTTTPSSTSTTTSTTTTTTTTPTTTTTSVTTPSPPPPLVAAHQTDATTSLPTSLTTPQTSTESSTTSQNNEFGGHPPGSSSGTRRQQQQQDKVIFDIFHNGQPTEAVVVGSRITLAFTPYFAIPPAYMSISGCQVEPIGSLYEWEKEPLAIIKDGCQADHVGLVCPPQKTDYGIRVTVESFRYQTTTQVQYTCLVRICPFAPCPQTTCPPVEGCLGDDIVSRTLGLNSRAKRSAAVDGTAAELTLEQIRAALIANPLLQRQLGGLLPSQSSVAASPPSSPPGSNSNVNPSNNNVQLPPQRKMPDAPVVGAAPTLRMNTALQQQLIVLGGDTLIRRRLVVVNSEEELRYYVKTGEVPRPAGA</sequence>
<dbReference type="PROSITE" id="PS50948">
    <property type="entry name" value="PAN"/>
    <property type="match status" value="2"/>
</dbReference>
<dbReference type="SMART" id="SM00473">
    <property type="entry name" value="PAN_AP"/>
    <property type="match status" value="2"/>
</dbReference>
<accession>A0A914I655</accession>
<dbReference type="SUPFAM" id="SSF57414">
    <property type="entry name" value="Hairpin loop containing domain-like"/>
    <property type="match status" value="1"/>
</dbReference>
<dbReference type="InterPro" id="IPR003609">
    <property type="entry name" value="Pan_app"/>
</dbReference>
<feature type="region of interest" description="Disordered" evidence="1">
    <location>
        <begin position="527"/>
        <end position="635"/>
    </location>
</feature>
<evidence type="ECO:0000259" key="3">
    <source>
        <dbReference type="PROSITE" id="PS51034"/>
    </source>
</evidence>
<dbReference type="Pfam" id="PF00024">
    <property type="entry name" value="PAN_1"/>
    <property type="match status" value="1"/>
</dbReference>
<evidence type="ECO:0000313" key="5">
    <source>
        <dbReference type="WBParaSite" id="Gr19_v10_g7132.t1"/>
    </source>
</evidence>
<feature type="region of interest" description="Disordered" evidence="1">
    <location>
        <begin position="954"/>
        <end position="992"/>
    </location>
</feature>
<feature type="domain" description="Apple" evidence="2">
    <location>
        <begin position="43"/>
        <end position="133"/>
    </location>
</feature>
<feature type="region of interest" description="Disordered" evidence="1">
    <location>
        <begin position="396"/>
        <end position="422"/>
    </location>
</feature>
<feature type="compositionally biased region" description="Basic and acidic residues" evidence="1">
    <location>
        <begin position="606"/>
        <end position="620"/>
    </location>
</feature>
<feature type="compositionally biased region" description="Polar residues" evidence="1">
    <location>
        <begin position="549"/>
        <end position="558"/>
    </location>
</feature>
<dbReference type="Gene3D" id="3.50.4.10">
    <property type="entry name" value="Hepatocyte Growth Factor"/>
    <property type="match status" value="1"/>
</dbReference>
<proteinExistence type="predicted"/>
<feature type="compositionally biased region" description="Low complexity" evidence="1">
    <location>
        <begin position="954"/>
        <end position="985"/>
    </location>
</feature>
<dbReference type="AlphaFoldDB" id="A0A914I655"/>
<dbReference type="Proteomes" id="UP000887572">
    <property type="component" value="Unplaced"/>
</dbReference>
<dbReference type="SMART" id="SM00241">
    <property type="entry name" value="ZP"/>
    <property type="match status" value="1"/>
</dbReference>
<dbReference type="InterPro" id="IPR001507">
    <property type="entry name" value="ZP_dom"/>
</dbReference>
<feature type="compositionally biased region" description="Low complexity" evidence="1">
    <location>
        <begin position="472"/>
        <end position="493"/>
    </location>
</feature>
<dbReference type="WBParaSite" id="Gr19_v10_g7132.t1">
    <property type="protein sequence ID" value="Gr19_v10_g7132.t1"/>
    <property type="gene ID" value="Gr19_v10_g7132"/>
</dbReference>
<feature type="compositionally biased region" description="Polar residues" evidence="1">
    <location>
        <begin position="592"/>
        <end position="605"/>
    </location>
</feature>